<gene>
    <name evidence="2" type="ORF">SAMN04487905_103402</name>
</gene>
<dbReference type="EMBL" id="FNJR01000003">
    <property type="protein sequence ID" value="SDP37282.1"/>
    <property type="molecule type" value="Genomic_DNA"/>
</dbReference>
<dbReference type="AlphaFoldDB" id="A0A1H0S697"/>
<evidence type="ECO:0000256" key="1">
    <source>
        <dbReference type="SAM" id="MobiDB-lite"/>
    </source>
</evidence>
<proteinExistence type="predicted"/>
<accession>A0A1H0S697</accession>
<name>A0A1H0S697_9ACTN</name>
<sequence>MTLRSDNVFGDDGGASQLATVPGDVRNGYRVSLAVGVDTTTDLGGGGQPSGDGGQPPSGGQPPDGEDSVRPSGAPPSS</sequence>
<dbReference type="STRING" id="405564.SAMN04487905_103402"/>
<evidence type="ECO:0000313" key="3">
    <source>
        <dbReference type="Proteomes" id="UP000199497"/>
    </source>
</evidence>
<feature type="region of interest" description="Disordered" evidence="1">
    <location>
        <begin position="1"/>
        <end position="22"/>
    </location>
</feature>
<organism evidence="2 3">
    <name type="scientific">Actinopolyspora xinjiangensis</name>
    <dbReference type="NCBI Taxonomy" id="405564"/>
    <lineage>
        <taxon>Bacteria</taxon>
        <taxon>Bacillati</taxon>
        <taxon>Actinomycetota</taxon>
        <taxon>Actinomycetes</taxon>
        <taxon>Actinopolysporales</taxon>
        <taxon>Actinopolysporaceae</taxon>
        <taxon>Actinopolyspora</taxon>
    </lineage>
</organism>
<reference evidence="3" key="1">
    <citation type="submission" date="2016-10" db="EMBL/GenBank/DDBJ databases">
        <authorList>
            <person name="Varghese N."/>
            <person name="Submissions S."/>
        </authorList>
    </citation>
    <scope>NUCLEOTIDE SEQUENCE [LARGE SCALE GENOMIC DNA]</scope>
    <source>
        <strain evidence="3">DSM 46732</strain>
    </source>
</reference>
<dbReference type="Proteomes" id="UP000199497">
    <property type="component" value="Unassembled WGS sequence"/>
</dbReference>
<evidence type="ECO:0000313" key="2">
    <source>
        <dbReference type="EMBL" id="SDP37282.1"/>
    </source>
</evidence>
<feature type="compositionally biased region" description="Gly residues" evidence="1">
    <location>
        <begin position="43"/>
        <end position="57"/>
    </location>
</feature>
<protein>
    <submittedName>
        <fullName evidence="2">Uncharacterized protein</fullName>
    </submittedName>
</protein>
<keyword evidence="3" id="KW-1185">Reference proteome</keyword>
<feature type="region of interest" description="Disordered" evidence="1">
    <location>
        <begin position="37"/>
        <end position="78"/>
    </location>
</feature>